<evidence type="ECO:0000313" key="2">
    <source>
        <dbReference type="Proteomes" id="UP000054567"/>
    </source>
</evidence>
<proteinExistence type="predicted"/>
<name>A0A0J6F8R7_COCPO</name>
<organism evidence="1 2">
    <name type="scientific">Coccidioides posadasii RMSCC 3488</name>
    <dbReference type="NCBI Taxonomy" id="454284"/>
    <lineage>
        <taxon>Eukaryota</taxon>
        <taxon>Fungi</taxon>
        <taxon>Dikarya</taxon>
        <taxon>Ascomycota</taxon>
        <taxon>Pezizomycotina</taxon>
        <taxon>Eurotiomycetes</taxon>
        <taxon>Eurotiomycetidae</taxon>
        <taxon>Onygenales</taxon>
        <taxon>Onygenaceae</taxon>
        <taxon>Coccidioides</taxon>
    </lineage>
</organism>
<dbReference type="Proteomes" id="UP000054567">
    <property type="component" value="Unassembled WGS sequence"/>
</dbReference>
<evidence type="ECO:0000313" key="1">
    <source>
        <dbReference type="EMBL" id="KMM66588.1"/>
    </source>
</evidence>
<dbReference type="AlphaFoldDB" id="A0A0J6F8R7"/>
<sequence length="80" mass="8706">MKSLEETTSSEFPKAIVKIMISSEYLIASIISSPTRKAVSDCSPMVVEVYGWRISSDSTSTYLRDGLACCSLKACLQTCS</sequence>
<accession>A0A0J6F8R7</accession>
<reference evidence="2" key="2">
    <citation type="journal article" date="2009" name="Genome Res.">
        <title>Comparative genomic analyses of the human fungal pathogens Coccidioides and their relatives.</title>
        <authorList>
            <person name="Sharpton T.J."/>
            <person name="Stajich J.E."/>
            <person name="Rounsley S.D."/>
            <person name="Gardner M.J."/>
            <person name="Wortman J.R."/>
            <person name="Jordar V.S."/>
            <person name="Maiti R."/>
            <person name="Kodira C.D."/>
            <person name="Neafsey D.E."/>
            <person name="Zeng Q."/>
            <person name="Hung C.-Y."/>
            <person name="McMahan C."/>
            <person name="Muszewska A."/>
            <person name="Grynberg M."/>
            <person name="Mandel M.A."/>
            <person name="Kellner E.M."/>
            <person name="Barker B.M."/>
            <person name="Galgiani J.N."/>
            <person name="Orbach M.J."/>
            <person name="Kirkland T.N."/>
            <person name="Cole G.T."/>
            <person name="Henn M.R."/>
            <person name="Birren B.W."/>
            <person name="Taylor J.W."/>
        </authorList>
    </citation>
    <scope>NUCLEOTIDE SEQUENCE [LARGE SCALE GENOMIC DNA]</scope>
    <source>
        <strain evidence="2">RMSCC 3488</strain>
    </source>
</reference>
<dbReference type="VEuPathDB" id="FungiDB:CPAG_02926"/>
<gene>
    <name evidence="1" type="ORF">CPAG_02926</name>
</gene>
<protein>
    <submittedName>
        <fullName evidence="1">Uncharacterized protein</fullName>
    </submittedName>
</protein>
<reference evidence="1 2" key="1">
    <citation type="submission" date="2007-06" db="EMBL/GenBank/DDBJ databases">
        <title>The Genome Sequence of Coccidioides posadasii RMSCC_3488.</title>
        <authorList>
            <consortium name="Coccidioides Genome Resources Consortium"/>
            <consortium name="The Broad Institute Genome Sequencing Platform"/>
            <person name="Henn M.R."/>
            <person name="Sykes S."/>
            <person name="Young S."/>
            <person name="Jaffe D."/>
            <person name="Berlin A."/>
            <person name="Alvarez P."/>
            <person name="Butler J."/>
            <person name="Gnerre S."/>
            <person name="Grabherr M."/>
            <person name="Mauceli E."/>
            <person name="Brockman W."/>
            <person name="Kodira C."/>
            <person name="Alvarado L."/>
            <person name="Zeng Q."/>
            <person name="Crawford M."/>
            <person name="Antoine C."/>
            <person name="Devon K."/>
            <person name="Galgiani J."/>
            <person name="Orsborn K."/>
            <person name="Lewis M.L."/>
            <person name="Nusbaum C."/>
            <person name="Galagan J."/>
            <person name="Birren B."/>
        </authorList>
    </citation>
    <scope>NUCLEOTIDE SEQUENCE [LARGE SCALE GENOMIC DNA]</scope>
    <source>
        <strain evidence="1 2">RMSCC 3488</strain>
    </source>
</reference>
<reference evidence="2" key="3">
    <citation type="journal article" date="2010" name="Genome Res.">
        <title>Population genomic sequencing of Coccidioides fungi reveals recent hybridization and transposon control.</title>
        <authorList>
            <person name="Neafsey D.E."/>
            <person name="Barker B.M."/>
            <person name="Sharpton T.J."/>
            <person name="Stajich J.E."/>
            <person name="Park D.J."/>
            <person name="Whiston E."/>
            <person name="Hung C.-Y."/>
            <person name="McMahan C."/>
            <person name="White J."/>
            <person name="Sykes S."/>
            <person name="Heiman D."/>
            <person name="Young S."/>
            <person name="Zeng Q."/>
            <person name="Abouelleil A."/>
            <person name="Aftuck L."/>
            <person name="Bessette D."/>
            <person name="Brown A."/>
            <person name="FitzGerald M."/>
            <person name="Lui A."/>
            <person name="Macdonald J.P."/>
            <person name="Priest M."/>
            <person name="Orbach M.J."/>
            <person name="Galgiani J.N."/>
            <person name="Kirkland T.N."/>
            <person name="Cole G.T."/>
            <person name="Birren B.W."/>
            <person name="Henn M.R."/>
            <person name="Taylor J.W."/>
            <person name="Rounsley S.D."/>
        </authorList>
    </citation>
    <scope>NUCLEOTIDE SEQUENCE [LARGE SCALE GENOMIC DNA]</scope>
    <source>
        <strain evidence="2">RMSCC 3488</strain>
    </source>
</reference>
<dbReference type="EMBL" id="DS268110">
    <property type="protein sequence ID" value="KMM66588.1"/>
    <property type="molecule type" value="Genomic_DNA"/>
</dbReference>